<reference evidence="1" key="1">
    <citation type="submission" date="2014-11" db="EMBL/GenBank/DDBJ databases">
        <authorList>
            <person name="Amaro Gonzalez C."/>
        </authorList>
    </citation>
    <scope>NUCLEOTIDE SEQUENCE</scope>
</reference>
<accession>A0A0E9VQ37</accession>
<dbReference type="AlphaFoldDB" id="A0A0E9VQ37"/>
<protein>
    <submittedName>
        <fullName evidence="1">Uncharacterized protein</fullName>
    </submittedName>
</protein>
<dbReference type="EMBL" id="GBXM01029244">
    <property type="protein sequence ID" value="JAH79333.1"/>
    <property type="molecule type" value="Transcribed_RNA"/>
</dbReference>
<proteinExistence type="predicted"/>
<sequence>MFLHLDIHLIDALYSQVILSHNTKCKMQWVNCKHQSTVNLRKFTQCCCQLGQINNESASCVV</sequence>
<reference evidence="1" key="2">
    <citation type="journal article" date="2015" name="Fish Shellfish Immunol.">
        <title>Early steps in the European eel (Anguilla anguilla)-Vibrio vulnificus interaction in the gills: Role of the RtxA13 toxin.</title>
        <authorList>
            <person name="Callol A."/>
            <person name="Pajuelo D."/>
            <person name="Ebbesson L."/>
            <person name="Teles M."/>
            <person name="MacKenzie S."/>
            <person name="Amaro C."/>
        </authorList>
    </citation>
    <scope>NUCLEOTIDE SEQUENCE</scope>
</reference>
<evidence type="ECO:0000313" key="1">
    <source>
        <dbReference type="EMBL" id="JAH79333.1"/>
    </source>
</evidence>
<organism evidence="1">
    <name type="scientific">Anguilla anguilla</name>
    <name type="common">European freshwater eel</name>
    <name type="synonym">Muraena anguilla</name>
    <dbReference type="NCBI Taxonomy" id="7936"/>
    <lineage>
        <taxon>Eukaryota</taxon>
        <taxon>Metazoa</taxon>
        <taxon>Chordata</taxon>
        <taxon>Craniata</taxon>
        <taxon>Vertebrata</taxon>
        <taxon>Euteleostomi</taxon>
        <taxon>Actinopterygii</taxon>
        <taxon>Neopterygii</taxon>
        <taxon>Teleostei</taxon>
        <taxon>Anguilliformes</taxon>
        <taxon>Anguillidae</taxon>
        <taxon>Anguilla</taxon>
    </lineage>
</organism>
<name>A0A0E9VQ37_ANGAN</name>